<name>W9R2I8_9ROSA</name>
<dbReference type="EMBL" id="KE343603">
    <property type="protein sequence ID" value="EXB37027.1"/>
    <property type="molecule type" value="Genomic_DNA"/>
</dbReference>
<accession>W9R2I8</accession>
<proteinExistence type="predicted"/>
<dbReference type="eggNOG" id="ENOG502SDCG">
    <property type="taxonomic scope" value="Eukaryota"/>
</dbReference>
<dbReference type="Proteomes" id="UP000030645">
    <property type="component" value="Unassembled WGS sequence"/>
</dbReference>
<keyword evidence="2" id="KW-1185">Reference proteome</keyword>
<organism evidence="1 2">
    <name type="scientific">Morus notabilis</name>
    <dbReference type="NCBI Taxonomy" id="981085"/>
    <lineage>
        <taxon>Eukaryota</taxon>
        <taxon>Viridiplantae</taxon>
        <taxon>Streptophyta</taxon>
        <taxon>Embryophyta</taxon>
        <taxon>Tracheophyta</taxon>
        <taxon>Spermatophyta</taxon>
        <taxon>Magnoliopsida</taxon>
        <taxon>eudicotyledons</taxon>
        <taxon>Gunneridae</taxon>
        <taxon>Pentapetalae</taxon>
        <taxon>rosids</taxon>
        <taxon>fabids</taxon>
        <taxon>Rosales</taxon>
        <taxon>Moraceae</taxon>
        <taxon>Moreae</taxon>
        <taxon>Morus</taxon>
    </lineage>
</organism>
<dbReference type="AlphaFoldDB" id="W9R2I8"/>
<gene>
    <name evidence="1" type="ORF">L484_020813</name>
</gene>
<evidence type="ECO:0000313" key="1">
    <source>
        <dbReference type="EMBL" id="EXB37027.1"/>
    </source>
</evidence>
<reference evidence="2" key="1">
    <citation type="submission" date="2013-01" db="EMBL/GenBank/DDBJ databases">
        <title>Draft Genome Sequence of a Mulberry Tree, Morus notabilis C.K. Schneid.</title>
        <authorList>
            <person name="He N."/>
            <person name="Zhao S."/>
        </authorList>
    </citation>
    <scope>NUCLEOTIDE SEQUENCE</scope>
</reference>
<sequence length="93" mass="10144">MCYSGDLASVIGHRDLVVRRRWYALQANMAAVVADNHVHAESFAVGDGRGGGGGAAKRYCLCSPTQHPGSFRCRQHLGEYAWGTGRVVRNRVE</sequence>
<protein>
    <submittedName>
        <fullName evidence="1">Uncharacterized protein</fullName>
    </submittedName>
</protein>
<evidence type="ECO:0000313" key="2">
    <source>
        <dbReference type="Proteomes" id="UP000030645"/>
    </source>
</evidence>